<dbReference type="AlphaFoldDB" id="A0A4P9A394"/>
<dbReference type="KEGG" id="nft:FBF37_02245"/>
<keyword evidence="2" id="KW-1185">Reference proteome</keyword>
<proteinExistence type="predicted"/>
<organism evidence="1 2">
    <name type="scientific">Candidatus Nanosynbacter featherlites</name>
    <dbReference type="NCBI Taxonomy" id="2572088"/>
    <lineage>
        <taxon>Bacteria</taxon>
        <taxon>Candidatus Saccharimonadota</taxon>
        <taxon>Candidatus Saccharimonadia</taxon>
        <taxon>Candidatus Nanosynbacterales</taxon>
        <taxon>Candidatus Nanosynbacteraceae</taxon>
        <taxon>Candidatus Nanosynbacter</taxon>
    </lineage>
</organism>
<accession>A0A4P9A394</accession>
<dbReference type="Proteomes" id="UP000310639">
    <property type="component" value="Chromosome"/>
</dbReference>
<evidence type="ECO:0000313" key="2">
    <source>
        <dbReference type="Proteomes" id="UP000310639"/>
    </source>
</evidence>
<dbReference type="EMBL" id="CP040004">
    <property type="protein sequence ID" value="QCT42280.1"/>
    <property type="molecule type" value="Genomic_DNA"/>
</dbReference>
<protein>
    <submittedName>
        <fullName evidence="1">Uncharacterized protein</fullName>
    </submittedName>
</protein>
<gene>
    <name evidence="1" type="ORF">FBF37_02245</name>
</gene>
<dbReference type="RefSeq" id="WP_138079078.1">
    <property type="nucleotide sequence ID" value="NZ_CP040004.1"/>
</dbReference>
<evidence type="ECO:0000313" key="1">
    <source>
        <dbReference type="EMBL" id="QCT42280.1"/>
    </source>
</evidence>
<sequence length="153" mass="16986">MFRKVTVNVGVFDVPLHESSTVPIGLAIPGAREPDGIDLVLSSDGMHEDLYAAYLRHLTPKQRLAMPDEKQHHSAELGLGVFDENIDRLPSIIPFKQTTEKTMAVAEPARRLALCALHVVLYERYDLGPFRNTMGTVQLSRRAIARAAKEIAL</sequence>
<name>A0A4P9A394_9BACT</name>
<reference evidence="1 2" key="1">
    <citation type="submission" date="2019-04" db="EMBL/GenBank/DDBJ databases">
        <title>Saccharibacteria TM7 genomes.</title>
        <authorList>
            <person name="Bor B."/>
            <person name="He X."/>
            <person name="Chen T."/>
            <person name="Dewhirst F.E."/>
        </authorList>
    </citation>
    <scope>NUCLEOTIDE SEQUENCE [LARGE SCALE GENOMIC DNA]</scope>
    <source>
        <strain evidence="1 2">BB001</strain>
    </source>
</reference>